<organism evidence="9 10">
    <name type="scientific">Nocardioides jiangsuensis</name>
    <dbReference type="NCBI Taxonomy" id="2866161"/>
    <lineage>
        <taxon>Bacteria</taxon>
        <taxon>Bacillati</taxon>
        <taxon>Actinomycetota</taxon>
        <taxon>Actinomycetes</taxon>
        <taxon>Propionibacteriales</taxon>
        <taxon>Nocardioidaceae</taxon>
        <taxon>Nocardioides</taxon>
    </lineage>
</organism>
<name>A0ABS7RFG0_9ACTN</name>
<evidence type="ECO:0000256" key="3">
    <source>
        <dbReference type="ARBA" id="ARBA00014701"/>
    </source>
</evidence>
<proteinExistence type="inferred from homology"/>
<dbReference type="EC" id="2.7.1.2" evidence="2"/>
<dbReference type="InterPro" id="IPR043129">
    <property type="entry name" value="ATPase_NBD"/>
</dbReference>
<gene>
    <name evidence="9" type="ORF">K1X13_02930</name>
</gene>
<dbReference type="GO" id="GO:0004340">
    <property type="term" value="F:glucokinase activity"/>
    <property type="evidence" value="ECO:0007669"/>
    <property type="project" value="UniProtKB-EC"/>
</dbReference>
<evidence type="ECO:0000256" key="8">
    <source>
        <dbReference type="ARBA" id="ARBA00032386"/>
    </source>
</evidence>
<evidence type="ECO:0000313" key="10">
    <source>
        <dbReference type="Proteomes" id="UP000754710"/>
    </source>
</evidence>
<dbReference type="PANTHER" id="PTHR18964:SF173">
    <property type="entry name" value="GLUCOKINASE"/>
    <property type="match status" value="1"/>
</dbReference>
<dbReference type="Gene3D" id="3.30.420.40">
    <property type="match status" value="2"/>
</dbReference>
<evidence type="ECO:0000256" key="6">
    <source>
        <dbReference type="ARBA" id="ARBA00022777"/>
    </source>
</evidence>
<comment type="similarity">
    <text evidence="1">Belongs to the ROK (NagC/XylR) family.</text>
</comment>
<accession>A0ABS7RFG0</accession>
<keyword evidence="7" id="KW-0067">ATP-binding</keyword>
<dbReference type="CDD" id="cd24061">
    <property type="entry name" value="ASKHA_NBD_ROK_SgGLK-like"/>
    <property type="match status" value="1"/>
</dbReference>
<evidence type="ECO:0000256" key="1">
    <source>
        <dbReference type="ARBA" id="ARBA00006479"/>
    </source>
</evidence>
<keyword evidence="4 9" id="KW-0808">Transferase</keyword>
<reference evidence="9 10" key="1">
    <citation type="submission" date="2021-08" db="EMBL/GenBank/DDBJ databases">
        <title>Nocardioides bacterium WL0053 sp. nov., isolated from the sediment.</title>
        <authorList>
            <person name="Wang L."/>
            <person name="Zhang D."/>
            <person name="Zhang A."/>
        </authorList>
    </citation>
    <scope>NUCLEOTIDE SEQUENCE [LARGE SCALE GENOMIC DNA]</scope>
    <source>
        <strain evidence="9 10">WL0053</strain>
    </source>
</reference>
<keyword evidence="6" id="KW-0418">Kinase</keyword>
<comment type="caution">
    <text evidence="9">The sequence shown here is derived from an EMBL/GenBank/DDBJ whole genome shotgun (WGS) entry which is preliminary data.</text>
</comment>
<protein>
    <recommendedName>
        <fullName evidence="3">Glucokinase</fullName>
        <ecNumber evidence="2">2.7.1.2</ecNumber>
    </recommendedName>
    <alternativeName>
        <fullName evidence="8">Glucose kinase</fullName>
    </alternativeName>
</protein>
<dbReference type="InterPro" id="IPR000600">
    <property type="entry name" value="ROK"/>
</dbReference>
<dbReference type="PANTHER" id="PTHR18964">
    <property type="entry name" value="ROK (REPRESSOR, ORF, KINASE) FAMILY"/>
    <property type="match status" value="1"/>
</dbReference>
<dbReference type="InterPro" id="IPR049874">
    <property type="entry name" value="ROK_cs"/>
</dbReference>
<evidence type="ECO:0000256" key="2">
    <source>
        <dbReference type="ARBA" id="ARBA00012323"/>
    </source>
</evidence>
<evidence type="ECO:0000256" key="7">
    <source>
        <dbReference type="ARBA" id="ARBA00022840"/>
    </source>
</evidence>
<dbReference type="SUPFAM" id="SSF53067">
    <property type="entry name" value="Actin-like ATPase domain"/>
    <property type="match status" value="1"/>
</dbReference>
<evidence type="ECO:0000313" key="9">
    <source>
        <dbReference type="EMBL" id="MBY9073768.1"/>
    </source>
</evidence>
<dbReference type="Pfam" id="PF00480">
    <property type="entry name" value="ROK"/>
    <property type="match status" value="1"/>
</dbReference>
<dbReference type="Proteomes" id="UP000754710">
    <property type="component" value="Unassembled WGS sequence"/>
</dbReference>
<dbReference type="PROSITE" id="PS01125">
    <property type="entry name" value="ROK"/>
    <property type="match status" value="1"/>
</dbReference>
<evidence type="ECO:0000256" key="5">
    <source>
        <dbReference type="ARBA" id="ARBA00022741"/>
    </source>
</evidence>
<dbReference type="NCBIfam" id="TIGR00744">
    <property type="entry name" value="ROK_glcA_fam"/>
    <property type="match status" value="1"/>
</dbReference>
<dbReference type="EMBL" id="JAIEZQ010000001">
    <property type="protein sequence ID" value="MBY9073768.1"/>
    <property type="molecule type" value="Genomic_DNA"/>
</dbReference>
<keyword evidence="5" id="KW-0547">Nucleotide-binding</keyword>
<dbReference type="InterPro" id="IPR004654">
    <property type="entry name" value="ROK_glcA"/>
</dbReference>
<keyword evidence="10" id="KW-1185">Reference proteome</keyword>
<evidence type="ECO:0000256" key="4">
    <source>
        <dbReference type="ARBA" id="ARBA00022679"/>
    </source>
</evidence>
<sequence>MAERPALGEDCRVQQEKRGLSDVVGVDIGGTKVLAGLVAPDGTVTATVRRETPHRSKTPDVVEATIVEAVRELTDGRSGLAAVGVGAAGFVDAAGSIVRFSPHLSWRDEPLKAALESRLGVPVVVDNDANTTALAEMRFGAGRGYRQVLCVTLGTGIGGALVLDGDVFRGGNGMAGEFGHMQVMPGGRRCECGNRGCWEQYSSGNALVREARELVAAESPTAFLLRDLVVGDVSRLTGPVVTEAARAGDPAAGELFDEIGSWLGTGLANLAAAFDPEVIVVGGGVSEAGDLLLDPAREALRKSLTGRGFRPEPPVVRAALGPDAGFIGAAVLARERAARPQV</sequence>